<feature type="modified residue" description="Phosphohistidine" evidence="2">
    <location>
        <position position="59"/>
    </location>
</feature>
<name>A0ABQ6H4L6_9GAMM</name>
<dbReference type="InterPro" id="IPR036641">
    <property type="entry name" value="HPT_dom_sf"/>
</dbReference>
<evidence type="ECO:0000256" key="2">
    <source>
        <dbReference type="PROSITE-ProRule" id="PRU00110"/>
    </source>
</evidence>
<sequence length="115" mass="13087">MSDKPFIDEVLLNGYIESLGKDIVNQMFDLYKEQSVIYIDEIAASLPDGSQQDWHERCHKFKGAASSVGLLRMHAYMVETEHSSVSSDEKQSLVDQMKALNEESIGEFKNWLDAQ</sequence>
<dbReference type="SUPFAM" id="SSF47226">
    <property type="entry name" value="Histidine-containing phosphotransfer domain, HPT domain"/>
    <property type="match status" value="1"/>
</dbReference>
<keyword evidence="5" id="KW-1185">Reference proteome</keyword>
<evidence type="ECO:0000259" key="3">
    <source>
        <dbReference type="PROSITE" id="PS50894"/>
    </source>
</evidence>
<dbReference type="Proteomes" id="UP001157133">
    <property type="component" value="Unassembled WGS sequence"/>
</dbReference>
<gene>
    <name evidence="4" type="ORF">theurythT_25520</name>
</gene>
<evidence type="ECO:0000256" key="1">
    <source>
        <dbReference type="ARBA" id="ARBA00023012"/>
    </source>
</evidence>
<keyword evidence="1" id="KW-0902">Two-component regulatory system</keyword>
<dbReference type="Pfam" id="PF01627">
    <property type="entry name" value="Hpt"/>
    <property type="match status" value="1"/>
</dbReference>
<dbReference type="EMBL" id="BSSU01000012">
    <property type="protein sequence ID" value="GLX83100.1"/>
    <property type="molecule type" value="Genomic_DNA"/>
</dbReference>
<feature type="domain" description="HPt" evidence="3">
    <location>
        <begin position="20"/>
        <end position="111"/>
    </location>
</feature>
<organism evidence="4 5">
    <name type="scientific">Thalassotalea eurytherma</name>
    <dbReference type="NCBI Taxonomy" id="1144278"/>
    <lineage>
        <taxon>Bacteria</taxon>
        <taxon>Pseudomonadati</taxon>
        <taxon>Pseudomonadota</taxon>
        <taxon>Gammaproteobacteria</taxon>
        <taxon>Alteromonadales</taxon>
        <taxon>Colwelliaceae</taxon>
        <taxon>Thalassotalea</taxon>
    </lineage>
</organism>
<dbReference type="InterPro" id="IPR008207">
    <property type="entry name" value="Sig_transdc_His_kin_Hpt_dom"/>
</dbReference>
<reference evidence="4 5" key="1">
    <citation type="submission" date="2023-03" db="EMBL/GenBank/DDBJ databases">
        <title>Draft genome sequence of Thalassotalea eurytherma JCM 18482T.</title>
        <authorList>
            <person name="Sawabe T."/>
        </authorList>
    </citation>
    <scope>NUCLEOTIDE SEQUENCE [LARGE SCALE GENOMIC DNA]</scope>
    <source>
        <strain evidence="4 5">JCM 18482</strain>
    </source>
</reference>
<keyword evidence="2" id="KW-0597">Phosphoprotein</keyword>
<proteinExistence type="predicted"/>
<accession>A0ABQ6H4L6</accession>
<protein>
    <recommendedName>
        <fullName evidence="3">HPt domain-containing protein</fullName>
    </recommendedName>
</protein>
<dbReference type="Gene3D" id="1.20.120.160">
    <property type="entry name" value="HPT domain"/>
    <property type="match status" value="1"/>
</dbReference>
<dbReference type="RefSeq" id="WP_284208497.1">
    <property type="nucleotide sequence ID" value="NZ_BSSU01000012.1"/>
</dbReference>
<comment type="caution">
    <text evidence="4">The sequence shown here is derived from an EMBL/GenBank/DDBJ whole genome shotgun (WGS) entry which is preliminary data.</text>
</comment>
<evidence type="ECO:0000313" key="4">
    <source>
        <dbReference type="EMBL" id="GLX83100.1"/>
    </source>
</evidence>
<evidence type="ECO:0000313" key="5">
    <source>
        <dbReference type="Proteomes" id="UP001157133"/>
    </source>
</evidence>
<dbReference type="PROSITE" id="PS50894">
    <property type="entry name" value="HPT"/>
    <property type="match status" value="1"/>
</dbReference>